<evidence type="ECO:0000313" key="4">
    <source>
        <dbReference type="EMBL" id="KKR82787.1"/>
    </source>
</evidence>
<comment type="function">
    <text evidence="3">Required for rescue of stalled ribosomes mediated by trans-translation. Binds to transfer-messenger RNA (tmRNA), required for stable association of tmRNA with ribosomes. tmRNA and SmpB together mimic tRNA shape, replacing the anticodon stem-loop with SmpB. tmRNA is encoded by the ssrA gene; the 2 termini fold to resemble tRNA(Ala) and it encodes a 'tag peptide', a short internal open reading frame. During trans-translation Ala-aminoacylated tmRNA acts like a tRNA, entering the A-site of stalled ribosomes, displacing the stalled mRNA. The ribosome then switches to translate the ORF on the tmRNA; the nascent peptide is terminated with the 'tag peptide' encoded by the tmRNA and targeted for degradation. The ribosome is freed to recommence translation, which seems to be the essential function of trans-translation.</text>
</comment>
<dbReference type="CDD" id="cd09294">
    <property type="entry name" value="SmpB"/>
    <property type="match status" value="1"/>
</dbReference>
<dbReference type="AlphaFoldDB" id="A0A0G0X578"/>
<comment type="similarity">
    <text evidence="3">Belongs to the SmpB family.</text>
</comment>
<dbReference type="Gene3D" id="2.40.280.10">
    <property type="match status" value="1"/>
</dbReference>
<dbReference type="PANTHER" id="PTHR30308:SF2">
    <property type="entry name" value="SSRA-BINDING PROTEIN"/>
    <property type="match status" value="1"/>
</dbReference>
<accession>A0A0G0X578</accession>
<evidence type="ECO:0000313" key="5">
    <source>
        <dbReference type="Proteomes" id="UP000034601"/>
    </source>
</evidence>
<reference evidence="4 5" key="1">
    <citation type="journal article" date="2015" name="Nature">
        <title>rRNA introns, odd ribosomes, and small enigmatic genomes across a large radiation of phyla.</title>
        <authorList>
            <person name="Brown C.T."/>
            <person name="Hug L.A."/>
            <person name="Thomas B.C."/>
            <person name="Sharon I."/>
            <person name="Castelle C.J."/>
            <person name="Singh A."/>
            <person name="Wilkins M.J."/>
            <person name="Williams K.H."/>
            <person name="Banfield J.F."/>
        </authorList>
    </citation>
    <scope>NUCLEOTIDE SEQUENCE [LARGE SCALE GENOMIC DNA]</scope>
</reference>
<protein>
    <recommendedName>
        <fullName evidence="3">SsrA-binding protein</fullName>
    </recommendedName>
    <alternativeName>
        <fullName evidence="3">Small protein B</fullName>
    </alternativeName>
</protein>
<evidence type="ECO:0000256" key="2">
    <source>
        <dbReference type="ARBA" id="ARBA00022884"/>
    </source>
</evidence>
<dbReference type="NCBIfam" id="NF003843">
    <property type="entry name" value="PRK05422.1"/>
    <property type="match status" value="1"/>
</dbReference>
<keyword evidence="1 3" id="KW-0963">Cytoplasm</keyword>
<name>A0A0G0X578_9BACT</name>
<dbReference type="GO" id="GO:0070930">
    <property type="term" value="P:trans-translation-dependent protein tagging"/>
    <property type="evidence" value="ECO:0007669"/>
    <property type="project" value="TreeGrafter"/>
</dbReference>
<dbReference type="EMBL" id="LCAB01000009">
    <property type="protein sequence ID" value="KKR82787.1"/>
    <property type="molecule type" value="Genomic_DNA"/>
</dbReference>
<dbReference type="InterPro" id="IPR023620">
    <property type="entry name" value="SmpB"/>
</dbReference>
<dbReference type="Proteomes" id="UP000034601">
    <property type="component" value="Unassembled WGS sequence"/>
</dbReference>
<dbReference type="HAMAP" id="MF_00023">
    <property type="entry name" value="SmpB"/>
    <property type="match status" value="1"/>
</dbReference>
<comment type="caution">
    <text evidence="4">The sequence shown here is derived from an EMBL/GenBank/DDBJ whole genome shotgun (WGS) entry which is preliminary data.</text>
</comment>
<dbReference type="GO" id="GO:0070929">
    <property type="term" value="P:trans-translation"/>
    <property type="evidence" value="ECO:0007669"/>
    <property type="project" value="UniProtKB-UniRule"/>
</dbReference>
<dbReference type="PANTHER" id="PTHR30308">
    <property type="entry name" value="TMRNA-BINDING COMPONENT OF TRANS-TRANSLATION TAGGING COMPLEX"/>
    <property type="match status" value="1"/>
</dbReference>
<comment type="subcellular location">
    <subcellularLocation>
        <location evidence="3">Cytoplasm</location>
    </subcellularLocation>
    <text evidence="3">The tmRNA-SmpB complex associates with stalled 70S ribosomes.</text>
</comment>
<dbReference type="Pfam" id="PF01668">
    <property type="entry name" value="SmpB"/>
    <property type="match status" value="1"/>
</dbReference>
<dbReference type="NCBIfam" id="TIGR00086">
    <property type="entry name" value="smpB"/>
    <property type="match status" value="1"/>
</dbReference>
<dbReference type="GO" id="GO:0005829">
    <property type="term" value="C:cytosol"/>
    <property type="evidence" value="ECO:0007669"/>
    <property type="project" value="TreeGrafter"/>
</dbReference>
<dbReference type="InterPro" id="IPR000037">
    <property type="entry name" value="SsrA-bd_prot"/>
</dbReference>
<dbReference type="SUPFAM" id="SSF74982">
    <property type="entry name" value="Small protein B (SmpB)"/>
    <property type="match status" value="1"/>
</dbReference>
<evidence type="ECO:0000256" key="3">
    <source>
        <dbReference type="HAMAP-Rule" id="MF_00023"/>
    </source>
</evidence>
<sequence length="146" mass="16887">MRIVNKRALHDYHILESLEVGIRLLGSEVKSIRLGRVDLGQSFAKIIGGEIYLINANIPRYQNAGDKSYDPQRSRKLLLHKDQIQRLIGKLSQKGATLVPVALYEKHNLIKLQLGLAKSKKEFDKRKVLKERDHQRRIEQELRGKE</sequence>
<proteinExistence type="inferred from homology"/>
<gene>
    <name evidence="3" type="primary">smpB</name>
    <name evidence="4" type="ORF">UU29_C0009G0058</name>
</gene>
<evidence type="ECO:0000256" key="1">
    <source>
        <dbReference type="ARBA" id="ARBA00022490"/>
    </source>
</evidence>
<keyword evidence="2 3" id="KW-0694">RNA-binding</keyword>
<dbReference type="GO" id="GO:0003723">
    <property type="term" value="F:RNA binding"/>
    <property type="evidence" value="ECO:0007669"/>
    <property type="project" value="UniProtKB-UniRule"/>
</dbReference>
<dbReference type="PATRIC" id="fig|1618424.3.peg.784"/>
<organism evidence="4 5">
    <name type="scientific">Candidatus Daviesbacteria bacterium GW2011_GWA2_40_9</name>
    <dbReference type="NCBI Taxonomy" id="1618424"/>
    <lineage>
        <taxon>Bacteria</taxon>
        <taxon>Candidatus Daviesiibacteriota</taxon>
    </lineage>
</organism>